<gene>
    <name evidence="2" type="ORF">E3T53_05605</name>
</gene>
<reference evidence="2 3" key="1">
    <citation type="submission" date="2019-03" db="EMBL/GenBank/DDBJ databases">
        <title>Genomics of glacier-inhabiting Cryobacterium strains.</title>
        <authorList>
            <person name="Liu Q."/>
            <person name="Xin Y.-H."/>
        </authorList>
    </citation>
    <scope>NUCLEOTIDE SEQUENCE [LARGE SCALE GENOMIC DNA]</scope>
    <source>
        <strain evidence="2 3">CGMCC 1.4292</strain>
    </source>
</reference>
<dbReference type="EMBL" id="SOHQ01000015">
    <property type="protein sequence ID" value="TFD80549.1"/>
    <property type="molecule type" value="Genomic_DNA"/>
</dbReference>
<protein>
    <submittedName>
        <fullName evidence="2">Class A beta-lactamase-related serine hydrolase</fullName>
    </submittedName>
</protein>
<sequence length="476" mass="50901">MPAVYDEVDEVFAEHHARGSAPSLAWGTFDRSGLVRFGSAGLGQDGTVPGSNTAYRIASCTKSFTAATVLALRDAGKLSLDDPVTRFVPAFACVPLPSVDAPVPTVRMLLTMSAGLPTDDPWADRQEALSVEAFDSLLQRGLTFESIPGTRFAYSNLGFALLGRVIEQASGRGYRDVVNELFLEPLRLTGTGWDASVSASGGVAVGTRWLDTDWHALPFSSPGAFSPIGGLFSTVTDLSRWAAWLAAAHDATGVEEPNSPLSRASRREMQQAYRFVPTLPQHPTGYGFGLFVEQYARTGTVVSHSGGYPGFSAHMRWSTTGGHGIVAFGNATHSRLSVATTQAFDLLHAAATPPPVTVLPATRAAQRSLNDLIRQWSDDSARAIFAPNVALDDYFDRRQAALARAVERVGGLDPAPSSTDDPGRVLDAGELSNGPAHLVWHVPGRAGRLRVEIRLTPEHPPRVQTLTIAADLVQPR</sequence>
<evidence type="ECO:0000313" key="3">
    <source>
        <dbReference type="Proteomes" id="UP000298218"/>
    </source>
</evidence>
<evidence type="ECO:0000313" key="2">
    <source>
        <dbReference type="EMBL" id="TFD80549.1"/>
    </source>
</evidence>
<dbReference type="Proteomes" id="UP000298218">
    <property type="component" value="Unassembled WGS sequence"/>
</dbReference>
<dbReference type="RefSeq" id="WP_134171519.1">
    <property type="nucleotide sequence ID" value="NZ_SODI01000001.1"/>
</dbReference>
<organism evidence="2 3">
    <name type="scientific">Cryobacterium psychrophilum</name>
    <dbReference type="NCBI Taxonomy" id="41988"/>
    <lineage>
        <taxon>Bacteria</taxon>
        <taxon>Bacillati</taxon>
        <taxon>Actinomycetota</taxon>
        <taxon>Actinomycetes</taxon>
        <taxon>Micrococcales</taxon>
        <taxon>Microbacteriaceae</taxon>
        <taxon>Cryobacterium</taxon>
    </lineage>
</organism>
<feature type="domain" description="Beta-lactamase-related" evidence="1">
    <location>
        <begin position="8"/>
        <end position="339"/>
    </location>
</feature>
<proteinExistence type="predicted"/>
<dbReference type="InterPro" id="IPR012338">
    <property type="entry name" value="Beta-lactam/transpept-like"/>
</dbReference>
<name>A0A4Y8KQT1_9MICO</name>
<dbReference type="InterPro" id="IPR001466">
    <property type="entry name" value="Beta-lactam-related"/>
</dbReference>
<comment type="caution">
    <text evidence="2">The sequence shown here is derived from an EMBL/GenBank/DDBJ whole genome shotgun (WGS) entry which is preliminary data.</text>
</comment>
<dbReference type="Gene3D" id="3.40.710.10">
    <property type="entry name" value="DD-peptidase/beta-lactamase superfamily"/>
    <property type="match status" value="1"/>
</dbReference>
<keyword evidence="3" id="KW-1185">Reference proteome</keyword>
<dbReference type="AlphaFoldDB" id="A0A4Y8KQT1"/>
<accession>A0A4Y8KQT1</accession>
<keyword evidence="2" id="KW-0378">Hydrolase</keyword>
<dbReference type="PANTHER" id="PTHR46825:SF9">
    <property type="entry name" value="BETA-LACTAMASE-RELATED DOMAIN-CONTAINING PROTEIN"/>
    <property type="match status" value="1"/>
</dbReference>
<dbReference type="Pfam" id="PF00144">
    <property type="entry name" value="Beta-lactamase"/>
    <property type="match status" value="1"/>
</dbReference>
<dbReference type="GO" id="GO:0016787">
    <property type="term" value="F:hydrolase activity"/>
    <property type="evidence" value="ECO:0007669"/>
    <property type="project" value="UniProtKB-KW"/>
</dbReference>
<evidence type="ECO:0000259" key="1">
    <source>
        <dbReference type="Pfam" id="PF00144"/>
    </source>
</evidence>
<dbReference type="OrthoDB" id="3863176at2"/>
<dbReference type="SUPFAM" id="SSF56601">
    <property type="entry name" value="beta-lactamase/transpeptidase-like"/>
    <property type="match status" value="1"/>
</dbReference>
<dbReference type="PANTHER" id="PTHR46825">
    <property type="entry name" value="D-ALANYL-D-ALANINE-CARBOXYPEPTIDASE/ENDOPEPTIDASE AMPH"/>
    <property type="match status" value="1"/>
</dbReference>
<dbReference type="InterPro" id="IPR050491">
    <property type="entry name" value="AmpC-like"/>
</dbReference>